<reference evidence="1" key="1">
    <citation type="submission" date="2014-09" db="EMBL/GenBank/DDBJ databases">
        <authorList>
            <person name="Magalhaes I.L.F."/>
            <person name="Oliveira U."/>
            <person name="Santos F.R."/>
            <person name="Vidigal T.H.D.A."/>
            <person name="Brescovit A.D."/>
            <person name="Santos A.J."/>
        </authorList>
    </citation>
    <scope>NUCLEOTIDE SEQUENCE</scope>
    <source>
        <tissue evidence="1">Shoot tissue taken approximately 20 cm above the soil surface</tissue>
    </source>
</reference>
<accession>A0A0A8YAP6</accession>
<dbReference type="AlphaFoldDB" id="A0A0A8YAP6"/>
<protein>
    <submittedName>
        <fullName evidence="1">Uncharacterized protein</fullName>
    </submittedName>
</protein>
<reference evidence="1" key="2">
    <citation type="journal article" date="2015" name="Data Brief">
        <title>Shoot transcriptome of the giant reed, Arundo donax.</title>
        <authorList>
            <person name="Barrero R.A."/>
            <person name="Guerrero F.D."/>
            <person name="Moolhuijzen P."/>
            <person name="Goolsby J.A."/>
            <person name="Tidwell J."/>
            <person name="Bellgard S.E."/>
            <person name="Bellgard M.I."/>
        </authorList>
    </citation>
    <scope>NUCLEOTIDE SEQUENCE</scope>
    <source>
        <tissue evidence="1">Shoot tissue taken approximately 20 cm above the soil surface</tissue>
    </source>
</reference>
<dbReference type="EMBL" id="GBRH01275417">
    <property type="protein sequence ID" value="JAD22478.1"/>
    <property type="molecule type" value="Transcribed_RNA"/>
</dbReference>
<organism evidence="1">
    <name type="scientific">Arundo donax</name>
    <name type="common">Giant reed</name>
    <name type="synonym">Donax arundinaceus</name>
    <dbReference type="NCBI Taxonomy" id="35708"/>
    <lineage>
        <taxon>Eukaryota</taxon>
        <taxon>Viridiplantae</taxon>
        <taxon>Streptophyta</taxon>
        <taxon>Embryophyta</taxon>
        <taxon>Tracheophyta</taxon>
        <taxon>Spermatophyta</taxon>
        <taxon>Magnoliopsida</taxon>
        <taxon>Liliopsida</taxon>
        <taxon>Poales</taxon>
        <taxon>Poaceae</taxon>
        <taxon>PACMAD clade</taxon>
        <taxon>Arundinoideae</taxon>
        <taxon>Arundineae</taxon>
        <taxon>Arundo</taxon>
    </lineage>
</organism>
<sequence length="76" mass="8185">MPCCHAIVVFLLRALFRLETSIWGSSLLWVSPPELNNAVRVLSCRGGVELEAYTGLGWAGVGVRAGFLSGSILIRP</sequence>
<name>A0A0A8YAP6_ARUDO</name>
<evidence type="ECO:0000313" key="1">
    <source>
        <dbReference type="EMBL" id="JAD22478.1"/>
    </source>
</evidence>
<proteinExistence type="predicted"/>